<dbReference type="AlphaFoldDB" id="K1QMU5"/>
<sequence>MDPSKIELYPFISDKQERLSAGRRFAETAERLVDNIGRYLLVSILRVHEESDMGVKGGIDLRENAETTGTLGANNKADKENQMLADSWRTTENIALEELPCQIIDMMSPTSAGGLFHLNIESNEEFISTLSNVKWHNMKHVCTKCDLTERFVRFIMFLDLKELRADSHSSDWNPELE</sequence>
<name>K1QMU5_MAGGI</name>
<dbReference type="InParanoid" id="K1QMU5"/>
<gene>
    <name evidence="1" type="ORF">CGI_10021990</name>
</gene>
<reference evidence="1" key="1">
    <citation type="journal article" date="2012" name="Nature">
        <title>The oyster genome reveals stress adaptation and complexity of shell formation.</title>
        <authorList>
            <person name="Zhang G."/>
            <person name="Fang X."/>
            <person name="Guo X."/>
            <person name="Li L."/>
            <person name="Luo R."/>
            <person name="Xu F."/>
            <person name="Yang P."/>
            <person name="Zhang L."/>
            <person name="Wang X."/>
            <person name="Qi H."/>
            <person name="Xiong Z."/>
            <person name="Que H."/>
            <person name="Xie Y."/>
            <person name="Holland P.W."/>
            <person name="Paps J."/>
            <person name="Zhu Y."/>
            <person name="Wu F."/>
            <person name="Chen Y."/>
            <person name="Wang J."/>
            <person name="Peng C."/>
            <person name="Meng J."/>
            <person name="Yang L."/>
            <person name="Liu J."/>
            <person name="Wen B."/>
            <person name="Zhang N."/>
            <person name="Huang Z."/>
            <person name="Zhu Q."/>
            <person name="Feng Y."/>
            <person name="Mount A."/>
            <person name="Hedgecock D."/>
            <person name="Xu Z."/>
            <person name="Liu Y."/>
            <person name="Domazet-Loso T."/>
            <person name="Du Y."/>
            <person name="Sun X."/>
            <person name="Zhang S."/>
            <person name="Liu B."/>
            <person name="Cheng P."/>
            <person name="Jiang X."/>
            <person name="Li J."/>
            <person name="Fan D."/>
            <person name="Wang W."/>
            <person name="Fu W."/>
            <person name="Wang T."/>
            <person name="Wang B."/>
            <person name="Zhang J."/>
            <person name="Peng Z."/>
            <person name="Li Y."/>
            <person name="Li N."/>
            <person name="Wang J."/>
            <person name="Chen M."/>
            <person name="He Y."/>
            <person name="Tan F."/>
            <person name="Song X."/>
            <person name="Zheng Q."/>
            <person name="Huang R."/>
            <person name="Yang H."/>
            <person name="Du X."/>
            <person name="Chen L."/>
            <person name="Yang M."/>
            <person name="Gaffney P.M."/>
            <person name="Wang S."/>
            <person name="Luo L."/>
            <person name="She Z."/>
            <person name="Ming Y."/>
            <person name="Huang W."/>
            <person name="Zhang S."/>
            <person name="Huang B."/>
            <person name="Zhang Y."/>
            <person name="Qu T."/>
            <person name="Ni P."/>
            <person name="Miao G."/>
            <person name="Wang J."/>
            <person name="Wang Q."/>
            <person name="Steinberg C.E."/>
            <person name="Wang H."/>
            <person name="Li N."/>
            <person name="Qian L."/>
            <person name="Zhang G."/>
            <person name="Li Y."/>
            <person name="Yang H."/>
            <person name="Liu X."/>
            <person name="Wang J."/>
            <person name="Yin Y."/>
            <person name="Wang J."/>
        </authorList>
    </citation>
    <scope>NUCLEOTIDE SEQUENCE [LARGE SCALE GENOMIC DNA]</scope>
    <source>
        <strain evidence="1">05x7-T-G4-1.051#20</strain>
    </source>
</reference>
<accession>K1QMU5</accession>
<proteinExistence type="predicted"/>
<dbReference type="EMBL" id="JH818702">
    <property type="protein sequence ID" value="EKC30165.1"/>
    <property type="molecule type" value="Genomic_DNA"/>
</dbReference>
<organism evidence="1">
    <name type="scientific">Magallana gigas</name>
    <name type="common">Pacific oyster</name>
    <name type="synonym">Crassostrea gigas</name>
    <dbReference type="NCBI Taxonomy" id="29159"/>
    <lineage>
        <taxon>Eukaryota</taxon>
        <taxon>Metazoa</taxon>
        <taxon>Spiralia</taxon>
        <taxon>Lophotrochozoa</taxon>
        <taxon>Mollusca</taxon>
        <taxon>Bivalvia</taxon>
        <taxon>Autobranchia</taxon>
        <taxon>Pteriomorphia</taxon>
        <taxon>Ostreida</taxon>
        <taxon>Ostreoidea</taxon>
        <taxon>Ostreidae</taxon>
        <taxon>Magallana</taxon>
    </lineage>
</organism>
<dbReference type="HOGENOM" id="CLU_1519309_0_0_1"/>
<protein>
    <submittedName>
        <fullName evidence="1">Uncharacterized protein</fullName>
    </submittedName>
</protein>
<evidence type="ECO:0000313" key="1">
    <source>
        <dbReference type="EMBL" id="EKC30165.1"/>
    </source>
</evidence>